<evidence type="ECO:0000256" key="1">
    <source>
        <dbReference type="SAM" id="MobiDB-lite"/>
    </source>
</evidence>
<comment type="caution">
    <text evidence="2">The sequence shown here is derived from an EMBL/GenBank/DDBJ whole genome shotgun (WGS) entry which is preliminary data.</text>
</comment>
<sequence>MEDDDEMMEEALIEDELEEQAQVTYVDEYGNVIDDGEDETIVEIDDFRGFRKRNGGDKAQRRIQGGGNLGGRLGRAKPAQQRITYTTEAAPSVFNRLSLA</sequence>
<reference evidence="2 3" key="1">
    <citation type="journal article" date="2017" name="Curr. Biol.">
        <title>Genome architecture and evolution of a unichromosomal asexual nematode.</title>
        <authorList>
            <person name="Fradin H."/>
            <person name="Zegar C."/>
            <person name="Gutwein M."/>
            <person name="Lucas J."/>
            <person name="Kovtun M."/>
            <person name="Corcoran D."/>
            <person name="Baugh L.R."/>
            <person name="Kiontke K."/>
            <person name="Gunsalus K."/>
            <person name="Fitch D.H."/>
            <person name="Piano F."/>
        </authorList>
    </citation>
    <scope>NUCLEOTIDE SEQUENCE [LARGE SCALE GENOMIC DNA]</scope>
    <source>
        <strain evidence="2">PF1309</strain>
    </source>
</reference>
<dbReference type="AlphaFoldDB" id="A0A2A2JAF0"/>
<evidence type="ECO:0000313" key="2">
    <source>
        <dbReference type="EMBL" id="PAV58591.1"/>
    </source>
</evidence>
<feature type="compositionally biased region" description="Gly residues" evidence="1">
    <location>
        <begin position="64"/>
        <end position="73"/>
    </location>
</feature>
<evidence type="ECO:0000313" key="3">
    <source>
        <dbReference type="Proteomes" id="UP000218231"/>
    </source>
</evidence>
<dbReference type="Proteomes" id="UP000218231">
    <property type="component" value="Unassembled WGS sequence"/>
</dbReference>
<accession>A0A2A2JAF0</accession>
<name>A0A2A2JAF0_9BILA</name>
<feature type="region of interest" description="Disordered" evidence="1">
    <location>
        <begin position="53"/>
        <end position="78"/>
    </location>
</feature>
<proteinExistence type="predicted"/>
<organism evidence="2 3">
    <name type="scientific">Diploscapter pachys</name>
    <dbReference type="NCBI Taxonomy" id="2018661"/>
    <lineage>
        <taxon>Eukaryota</taxon>
        <taxon>Metazoa</taxon>
        <taxon>Ecdysozoa</taxon>
        <taxon>Nematoda</taxon>
        <taxon>Chromadorea</taxon>
        <taxon>Rhabditida</taxon>
        <taxon>Rhabditina</taxon>
        <taxon>Rhabditomorpha</taxon>
        <taxon>Rhabditoidea</taxon>
        <taxon>Rhabditidae</taxon>
        <taxon>Diploscapter</taxon>
    </lineage>
</organism>
<dbReference type="EMBL" id="LIAE01010571">
    <property type="protein sequence ID" value="PAV58591.1"/>
    <property type="molecule type" value="Genomic_DNA"/>
</dbReference>
<protein>
    <submittedName>
        <fullName evidence="2">Uncharacterized protein</fullName>
    </submittedName>
</protein>
<keyword evidence="3" id="KW-1185">Reference proteome</keyword>
<gene>
    <name evidence="2" type="ORF">WR25_18684</name>
</gene>